<feature type="transmembrane region" description="Helical" evidence="10">
    <location>
        <begin position="344"/>
        <end position="363"/>
    </location>
</feature>
<evidence type="ECO:0000256" key="9">
    <source>
        <dbReference type="SAM" id="MobiDB-lite"/>
    </source>
</evidence>
<protein>
    <submittedName>
        <fullName evidence="15">Transmembrane protein 87A-like isoform X1</fullName>
    </submittedName>
</protein>
<reference evidence="15" key="1">
    <citation type="submission" date="2025-08" db="UniProtKB">
        <authorList>
            <consortium name="RefSeq"/>
        </authorList>
    </citation>
    <scope>IDENTIFICATION</scope>
    <source>
        <tissue evidence="15">Muscle</tissue>
    </source>
</reference>
<comment type="similarity">
    <text evidence="8">Belongs to the LU7TM family. TMEM87 subfamily.</text>
</comment>
<dbReference type="GeneID" id="106463297"/>
<feature type="transmembrane region" description="Helical" evidence="10">
    <location>
        <begin position="423"/>
        <end position="439"/>
    </location>
</feature>
<evidence type="ECO:0000256" key="1">
    <source>
        <dbReference type="ARBA" id="ARBA00004653"/>
    </source>
</evidence>
<keyword evidence="3 11" id="KW-0732">Signal</keyword>
<feature type="transmembrane region" description="Helical" evidence="10">
    <location>
        <begin position="481"/>
        <end position="503"/>
    </location>
</feature>
<feature type="compositionally biased region" description="Polar residues" evidence="9">
    <location>
        <begin position="162"/>
        <end position="185"/>
    </location>
</feature>
<dbReference type="Pfam" id="PF21901">
    <property type="entry name" value="TMEM87A-B_GOLD"/>
    <property type="match status" value="1"/>
</dbReference>
<evidence type="ECO:0000256" key="5">
    <source>
        <dbReference type="ARBA" id="ARBA00023034"/>
    </source>
</evidence>
<dbReference type="InterPro" id="IPR053937">
    <property type="entry name" value="GOST_TM"/>
</dbReference>
<evidence type="ECO:0000256" key="6">
    <source>
        <dbReference type="ARBA" id="ARBA00023136"/>
    </source>
</evidence>
<evidence type="ECO:0000256" key="4">
    <source>
        <dbReference type="ARBA" id="ARBA00022989"/>
    </source>
</evidence>
<evidence type="ECO:0000256" key="3">
    <source>
        <dbReference type="ARBA" id="ARBA00022729"/>
    </source>
</evidence>
<keyword evidence="4 10" id="KW-1133">Transmembrane helix</keyword>
<feature type="transmembrane region" description="Helical" evidence="10">
    <location>
        <begin position="524"/>
        <end position="543"/>
    </location>
</feature>
<name>A0ABM1BBP3_LIMPO</name>
<feature type="transmembrane region" description="Helical" evidence="10">
    <location>
        <begin position="375"/>
        <end position="394"/>
    </location>
</feature>
<evidence type="ECO:0000256" key="8">
    <source>
        <dbReference type="ARBA" id="ARBA00044946"/>
    </source>
</evidence>
<evidence type="ECO:0000313" key="15">
    <source>
        <dbReference type="RefSeq" id="XP_013778766.1"/>
    </source>
</evidence>
<feature type="region of interest" description="Disordered" evidence="9">
    <location>
        <begin position="162"/>
        <end position="292"/>
    </location>
</feature>
<accession>A0ABM1BBP3</accession>
<keyword evidence="2 10" id="KW-0812">Transmembrane</keyword>
<proteinExistence type="inferred from homology"/>
<dbReference type="Pfam" id="PF06814">
    <property type="entry name" value="GOST_TM"/>
    <property type="match status" value="1"/>
</dbReference>
<dbReference type="PANTHER" id="PTHR21229:SF1">
    <property type="entry name" value="GH17801P"/>
    <property type="match status" value="1"/>
</dbReference>
<dbReference type="RefSeq" id="XP_013778766.1">
    <property type="nucleotide sequence ID" value="XM_013923312.2"/>
</dbReference>
<dbReference type="PANTHER" id="PTHR21229">
    <property type="entry name" value="LUNG SEVEN TRANSMEMBRANE RECEPTOR"/>
    <property type="match status" value="1"/>
</dbReference>
<keyword evidence="6 10" id="KW-0472">Membrane</keyword>
<feature type="domain" description="TMEM87A/B GOLD" evidence="13">
    <location>
        <begin position="24"/>
        <end position="154"/>
    </location>
</feature>
<dbReference type="Proteomes" id="UP000694941">
    <property type="component" value="Unplaced"/>
</dbReference>
<sequence length="682" mass="76965">MIKTFSFKLYFTLLVLLSFTSCFPDQGRWIFDIAPQQTDFYAGVAKSLYEGSKVSIKVTCEPTTDVTEGIHFEIGWVLRQTPCYEEYLGIDMLDNGPETILSYYYKHPDLTLSEFGYKPPRYLDVKYKIIFNCTDTIYLLSVPSKFRSPAALNHTSVLGSTENVKGKQMISTEKSPVSEADNTLTQKKEKLDETPEQNRRKRNAGDIKLSAEGKSEANKKYNQPQPPPENKEKDLSASQDIANKLPAKSGSTTITSTQVPDEKSRGQVLKSASDSSQNVPAPEPQDKIASPKTPDYLAAVDQDGVYLLVVNLKSVGENKDFRTTVDIKLKGDYGFLSAIDWPLLPFYGVMCGVYVVFAVAWLVVSALQWRDLLRIQFWIMGVIFLGMIEKAIFYSEYQSINSTGQSVKGAVLLAELLSCAKRTLARMLVIIVSLGFGIVKPRLGPMLHRVVGVGALYFILGTVEAWLRIFKPKSDPSHQVLMAGIPLAVLDSAICWWIFSCLVQTTRTLRLRRNIVKLSLYRHFTNTLIFAVLASVAFMIWAIYNHKLTTCVEDWKELWVDEAYWHLLFSVVLLVIMILWRPTINNQRYAFTPLLDALDDDDDDEELEKTLTNDAFAGTKMRSTKTQNSVSPKQKEVSNNADEVLKWVEENIPSSVSDSALPTFLDSDEEIMTAKFERNKME</sequence>
<organism evidence="14 15">
    <name type="scientific">Limulus polyphemus</name>
    <name type="common">Atlantic horseshoe crab</name>
    <dbReference type="NCBI Taxonomy" id="6850"/>
    <lineage>
        <taxon>Eukaryota</taxon>
        <taxon>Metazoa</taxon>
        <taxon>Ecdysozoa</taxon>
        <taxon>Arthropoda</taxon>
        <taxon>Chelicerata</taxon>
        <taxon>Merostomata</taxon>
        <taxon>Xiphosura</taxon>
        <taxon>Limulidae</taxon>
        <taxon>Limulus</taxon>
    </lineage>
</organism>
<feature type="signal peptide" evidence="11">
    <location>
        <begin position="1"/>
        <end position="22"/>
    </location>
</feature>
<evidence type="ECO:0000256" key="11">
    <source>
        <dbReference type="SAM" id="SignalP"/>
    </source>
</evidence>
<feature type="domain" description="GOST seven transmembrane" evidence="12">
    <location>
        <begin position="342"/>
        <end position="587"/>
    </location>
</feature>
<dbReference type="PROSITE" id="PS51257">
    <property type="entry name" value="PROKAR_LIPOPROTEIN"/>
    <property type="match status" value="1"/>
</dbReference>
<evidence type="ECO:0000259" key="13">
    <source>
        <dbReference type="Pfam" id="PF21901"/>
    </source>
</evidence>
<feature type="transmembrane region" description="Helical" evidence="10">
    <location>
        <begin position="563"/>
        <end position="580"/>
    </location>
</feature>
<keyword evidence="14" id="KW-1185">Reference proteome</keyword>
<keyword evidence="7" id="KW-0325">Glycoprotein</keyword>
<feature type="compositionally biased region" description="Polar residues" evidence="9">
    <location>
        <begin position="249"/>
        <end position="259"/>
    </location>
</feature>
<feature type="chain" id="PRO_5047121168" evidence="11">
    <location>
        <begin position="23"/>
        <end position="682"/>
    </location>
</feature>
<feature type="compositionally biased region" description="Polar residues" evidence="9">
    <location>
        <begin position="270"/>
        <end position="279"/>
    </location>
</feature>
<evidence type="ECO:0000259" key="12">
    <source>
        <dbReference type="Pfam" id="PF06814"/>
    </source>
</evidence>
<dbReference type="InterPro" id="IPR054101">
    <property type="entry name" value="TMEM87A/B_GOLD"/>
</dbReference>
<dbReference type="InterPro" id="IPR009637">
    <property type="entry name" value="GPR107/GPR108-like"/>
</dbReference>
<evidence type="ECO:0000256" key="10">
    <source>
        <dbReference type="SAM" id="Phobius"/>
    </source>
</evidence>
<gene>
    <name evidence="15" type="primary">LOC106463297</name>
</gene>
<evidence type="ECO:0000313" key="14">
    <source>
        <dbReference type="Proteomes" id="UP000694941"/>
    </source>
</evidence>
<evidence type="ECO:0000256" key="2">
    <source>
        <dbReference type="ARBA" id="ARBA00022692"/>
    </source>
</evidence>
<comment type="subcellular location">
    <subcellularLocation>
        <location evidence="1">Golgi apparatus membrane</location>
        <topology evidence="1">Multi-pass membrane protein</topology>
    </subcellularLocation>
</comment>
<evidence type="ECO:0000256" key="7">
    <source>
        <dbReference type="ARBA" id="ARBA00023180"/>
    </source>
</evidence>
<keyword evidence="5" id="KW-0333">Golgi apparatus</keyword>
<feature type="transmembrane region" description="Helical" evidence="10">
    <location>
        <begin position="451"/>
        <end position="469"/>
    </location>
</feature>
<feature type="compositionally biased region" description="Basic and acidic residues" evidence="9">
    <location>
        <begin position="186"/>
        <end position="219"/>
    </location>
</feature>